<dbReference type="PROSITE" id="PS50206">
    <property type="entry name" value="RHODANESE_3"/>
    <property type="match status" value="2"/>
</dbReference>
<dbReference type="Gene3D" id="3.40.250.10">
    <property type="entry name" value="Rhodanese-like domain"/>
    <property type="match status" value="2"/>
</dbReference>
<proteinExistence type="predicted"/>
<sequence length="275" mass="30575">MDPFVPASWLEQHDGVRVVDVRDRWEYDSIGHLPGAVNVPFESFRSDEGEAGKLPPRGEWEDLLSAAGIDADDEIVAYDDTQGVFAARFAVTALLLGHDPAKVHVLDGDFSSWQREGETTTDAIDERRSSANRTQSDDVDPKPAHYVSDPDAETPLVDFETVNELLPAVEAGDVTLVDTREDWEFEEGHLPGAVQVDWRELVDEESRGLKPEAELRALLEARGIVPGKRAVLYCNTARRVSHTYLALRELGYEDVGLYEGSLTEWEDRGGEIVSE</sequence>
<dbReference type="CDD" id="cd01448">
    <property type="entry name" value="TST_Repeat_1"/>
    <property type="match status" value="1"/>
</dbReference>
<dbReference type="InterPro" id="IPR051126">
    <property type="entry name" value="Thiosulfate_sulfurtransferase"/>
</dbReference>
<dbReference type="EC" id="2.8.1.-" evidence="4"/>
<evidence type="ECO:0000313" key="5">
    <source>
        <dbReference type="Proteomes" id="UP001597139"/>
    </source>
</evidence>
<feature type="domain" description="Rhodanese" evidence="3">
    <location>
        <begin position="12"/>
        <end position="122"/>
    </location>
</feature>
<name>A0ABD6BV17_9EURY</name>
<organism evidence="4 5">
    <name type="scientific">Halolamina litorea</name>
    <dbReference type="NCBI Taxonomy" id="1515593"/>
    <lineage>
        <taxon>Archaea</taxon>
        <taxon>Methanobacteriati</taxon>
        <taxon>Methanobacteriota</taxon>
        <taxon>Stenosarchaea group</taxon>
        <taxon>Halobacteria</taxon>
        <taxon>Halobacteriales</taxon>
        <taxon>Haloferacaceae</taxon>
    </lineage>
</organism>
<feature type="compositionally biased region" description="Basic and acidic residues" evidence="2">
    <location>
        <begin position="124"/>
        <end position="143"/>
    </location>
</feature>
<dbReference type="AlphaFoldDB" id="A0ABD6BV17"/>
<dbReference type="SMART" id="SM00450">
    <property type="entry name" value="RHOD"/>
    <property type="match status" value="2"/>
</dbReference>
<comment type="caution">
    <text evidence="4">The sequence shown here is derived from an EMBL/GenBank/DDBJ whole genome shotgun (WGS) entry which is preliminary data.</text>
</comment>
<protein>
    <submittedName>
        <fullName evidence="4">Sulfurtransferase</fullName>
        <ecNumber evidence="4">2.8.1.-</ecNumber>
    </submittedName>
</protein>
<dbReference type="PANTHER" id="PTHR43855:SF1">
    <property type="entry name" value="THIOSULFATE SULFURTRANSFERASE"/>
    <property type="match status" value="1"/>
</dbReference>
<dbReference type="InterPro" id="IPR001307">
    <property type="entry name" value="Thiosulphate_STrfase_CS"/>
</dbReference>
<evidence type="ECO:0000313" key="4">
    <source>
        <dbReference type="EMBL" id="MFD1568374.1"/>
    </source>
</evidence>
<dbReference type="RefSeq" id="WP_267647295.1">
    <property type="nucleotide sequence ID" value="NZ_JANHGR010000002.1"/>
</dbReference>
<dbReference type="CDD" id="cd01449">
    <property type="entry name" value="TST_Repeat_2"/>
    <property type="match status" value="1"/>
</dbReference>
<dbReference type="GO" id="GO:0016740">
    <property type="term" value="F:transferase activity"/>
    <property type="evidence" value="ECO:0007669"/>
    <property type="project" value="UniProtKB-KW"/>
</dbReference>
<dbReference type="InterPro" id="IPR001763">
    <property type="entry name" value="Rhodanese-like_dom"/>
</dbReference>
<accession>A0ABD6BV17</accession>
<keyword evidence="4" id="KW-0808">Transferase</keyword>
<gene>
    <name evidence="4" type="ORF">ACFSAU_12825</name>
</gene>
<dbReference type="PROSITE" id="PS00380">
    <property type="entry name" value="RHODANESE_1"/>
    <property type="match status" value="1"/>
</dbReference>
<dbReference type="PANTHER" id="PTHR43855">
    <property type="entry name" value="THIOSULFATE SULFURTRANSFERASE"/>
    <property type="match status" value="1"/>
</dbReference>
<evidence type="ECO:0000256" key="1">
    <source>
        <dbReference type="ARBA" id="ARBA00022737"/>
    </source>
</evidence>
<keyword evidence="1" id="KW-0677">Repeat</keyword>
<dbReference type="InterPro" id="IPR036873">
    <property type="entry name" value="Rhodanese-like_dom_sf"/>
</dbReference>
<dbReference type="Proteomes" id="UP001597139">
    <property type="component" value="Unassembled WGS sequence"/>
</dbReference>
<evidence type="ECO:0000256" key="2">
    <source>
        <dbReference type="SAM" id="MobiDB-lite"/>
    </source>
</evidence>
<reference evidence="4 5" key="1">
    <citation type="journal article" date="2019" name="Int. J. Syst. Evol. Microbiol.">
        <title>The Global Catalogue of Microorganisms (GCM) 10K type strain sequencing project: providing services to taxonomists for standard genome sequencing and annotation.</title>
        <authorList>
            <consortium name="The Broad Institute Genomics Platform"/>
            <consortium name="The Broad Institute Genome Sequencing Center for Infectious Disease"/>
            <person name="Wu L."/>
            <person name="Ma J."/>
        </authorList>
    </citation>
    <scope>NUCLEOTIDE SEQUENCE [LARGE SCALE GENOMIC DNA]</scope>
    <source>
        <strain evidence="4 5">CGMCC 1.12859</strain>
    </source>
</reference>
<feature type="domain" description="Rhodanese" evidence="3">
    <location>
        <begin position="170"/>
        <end position="274"/>
    </location>
</feature>
<keyword evidence="5" id="KW-1185">Reference proteome</keyword>
<dbReference type="EMBL" id="JBHUCZ010000011">
    <property type="protein sequence ID" value="MFD1568374.1"/>
    <property type="molecule type" value="Genomic_DNA"/>
</dbReference>
<dbReference type="Pfam" id="PF00581">
    <property type="entry name" value="Rhodanese"/>
    <property type="match status" value="2"/>
</dbReference>
<evidence type="ECO:0000259" key="3">
    <source>
        <dbReference type="PROSITE" id="PS50206"/>
    </source>
</evidence>
<feature type="region of interest" description="Disordered" evidence="2">
    <location>
        <begin position="115"/>
        <end position="151"/>
    </location>
</feature>
<dbReference type="SUPFAM" id="SSF52821">
    <property type="entry name" value="Rhodanese/Cell cycle control phosphatase"/>
    <property type="match status" value="2"/>
</dbReference>